<geneLocation type="plasmid" evidence="1 2">
    <name>unnamed1</name>
</geneLocation>
<evidence type="ECO:0000313" key="2">
    <source>
        <dbReference type="Proteomes" id="UP001432060"/>
    </source>
</evidence>
<dbReference type="InterPro" id="IPR050767">
    <property type="entry name" value="Sel1_AlgK"/>
</dbReference>
<dbReference type="PANTHER" id="PTHR11102">
    <property type="entry name" value="SEL-1-LIKE PROTEIN"/>
    <property type="match status" value="1"/>
</dbReference>
<proteinExistence type="predicted"/>
<dbReference type="InterPro" id="IPR011990">
    <property type="entry name" value="TPR-like_helical_dom_sf"/>
</dbReference>
<dbReference type="RefSeq" id="WP_329404878.1">
    <property type="nucleotide sequence ID" value="NZ_CP109020.1"/>
</dbReference>
<organism evidence="1 2">
    <name type="scientific">Streptomyces melanogenes</name>
    <dbReference type="NCBI Taxonomy" id="67326"/>
    <lineage>
        <taxon>Bacteria</taxon>
        <taxon>Bacillati</taxon>
        <taxon>Actinomycetota</taxon>
        <taxon>Actinomycetes</taxon>
        <taxon>Kitasatosporales</taxon>
        <taxon>Streptomycetaceae</taxon>
        <taxon>Streptomyces</taxon>
    </lineage>
</organism>
<sequence length="224" mass="24498">MPQLESLATRNADAKALLAGILLDRSIDVDRSFELFRNAAESGVPEGKRGLGFMLLNGLGVRKDPVRANRCFESALQDGDLHSAYNLAVNFHNAAGVERNDSEYLRLLRVAADGGIPEACALLGDELSDRDLDAEALTYYLQAAEEGHAPAMFVAACWCRDGVGTEIDRIQAIRWFLGMLDRGNADGIHPAHELAQHMTIGEVREAGRLAGREEEAELLIRDRV</sequence>
<evidence type="ECO:0000313" key="1">
    <source>
        <dbReference type="EMBL" id="WUT87895.1"/>
    </source>
</evidence>
<gene>
    <name evidence="1" type="ORF">OG515_37140</name>
</gene>
<dbReference type="Gene3D" id="1.25.40.10">
    <property type="entry name" value="Tetratricopeptide repeat domain"/>
    <property type="match status" value="2"/>
</dbReference>
<dbReference type="PANTHER" id="PTHR11102:SF160">
    <property type="entry name" value="ERAD-ASSOCIATED E3 UBIQUITIN-PROTEIN LIGASE COMPONENT HRD3"/>
    <property type="match status" value="1"/>
</dbReference>
<protein>
    <submittedName>
        <fullName evidence="1">Sel1 repeat family protein</fullName>
    </submittedName>
</protein>
<reference evidence="1" key="1">
    <citation type="submission" date="2022-10" db="EMBL/GenBank/DDBJ databases">
        <title>The complete genomes of actinobacterial strains from the NBC collection.</title>
        <authorList>
            <person name="Joergensen T.S."/>
            <person name="Alvarez Arevalo M."/>
            <person name="Sterndorff E.B."/>
            <person name="Faurdal D."/>
            <person name="Vuksanovic O."/>
            <person name="Mourched A.-S."/>
            <person name="Charusanti P."/>
            <person name="Shaw S."/>
            <person name="Blin K."/>
            <person name="Weber T."/>
        </authorList>
    </citation>
    <scope>NUCLEOTIDE SEQUENCE</scope>
    <source>
        <strain evidence="1">NBC_00668</strain>
        <plasmid evidence="1">unnamed1</plasmid>
    </source>
</reference>
<dbReference type="Proteomes" id="UP001432060">
    <property type="component" value="Plasmid unnamed1"/>
</dbReference>
<accession>A0ABZ1XW87</accession>
<dbReference type="InterPro" id="IPR006597">
    <property type="entry name" value="Sel1-like"/>
</dbReference>
<keyword evidence="1" id="KW-0614">Plasmid</keyword>
<dbReference type="SUPFAM" id="SSF81901">
    <property type="entry name" value="HCP-like"/>
    <property type="match status" value="1"/>
</dbReference>
<name>A0ABZ1XW87_9ACTN</name>
<dbReference type="EMBL" id="CP109020">
    <property type="protein sequence ID" value="WUT87895.1"/>
    <property type="molecule type" value="Genomic_DNA"/>
</dbReference>
<dbReference type="SMART" id="SM00671">
    <property type="entry name" value="SEL1"/>
    <property type="match status" value="5"/>
</dbReference>
<keyword evidence="2" id="KW-1185">Reference proteome</keyword>
<dbReference type="Pfam" id="PF08238">
    <property type="entry name" value="Sel1"/>
    <property type="match status" value="5"/>
</dbReference>